<evidence type="ECO:0008006" key="4">
    <source>
        <dbReference type="Google" id="ProtNLM"/>
    </source>
</evidence>
<evidence type="ECO:0000256" key="1">
    <source>
        <dbReference type="SAM" id="Phobius"/>
    </source>
</evidence>
<dbReference type="Proteomes" id="UP000494363">
    <property type="component" value="Unassembled WGS sequence"/>
</dbReference>
<protein>
    <recommendedName>
        <fullName evidence="4">DUF3309 domain-containing protein</fullName>
    </recommendedName>
</protein>
<keyword evidence="1" id="KW-1133">Transmembrane helix</keyword>
<name>A0A6J5F2H4_9BURK</name>
<keyword evidence="1" id="KW-0472">Membrane</keyword>
<evidence type="ECO:0000313" key="2">
    <source>
        <dbReference type="EMBL" id="CAB3772593.1"/>
    </source>
</evidence>
<feature type="transmembrane region" description="Helical" evidence="1">
    <location>
        <begin position="28"/>
        <end position="49"/>
    </location>
</feature>
<organism evidence="2 3">
    <name type="scientific">Paraburkholderia humisilvae</name>
    <dbReference type="NCBI Taxonomy" id="627669"/>
    <lineage>
        <taxon>Bacteria</taxon>
        <taxon>Pseudomonadati</taxon>
        <taxon>Pseudomonadota</taxon>
        <taxon>Betaproteobacteria</taxon>
        <taxon>Burkholderiales</taxon>
        <taxon>Burkholderiaceae</taxon>
        <taxon>Paraburkholderia</taxon>
    </lineage>
</organism>
<sequence length="52" mass="5625">MDMGVLVLIVAVVLLVSALPRWPHSRRWGYLPTSVPGVVAIAVLVLVLMGKM</sequence>
<evidence type="ECO:0000313" key="3">
    <source>
        <dbReference type="Proteomes" id="UP000494363"/>
    </source>
</evidence>
<dbReference type="AlphaFoldDB" id="A0A6J5F2H4"/>
<keyword evidence="1" id="KW-0812">Transmembrane</keyword>
<dbReference type="EMBL" id="CADIKH010000061">
    <property type="protein sequence ID" value="CAB3772593.1"/>
    <property type="molecule type" value="Genomic_DNA"/>
</dbReference>
<proteinExistence type="predicted"/>
<dbReference type="Pfam" id="PF11752">
    <property type="entry name" value="DUF3309"/>
    <property type="match status" value="1"/>
</dbReference>
<dbReference type="InterPro" id="IPR021738">
    <property type="entry name" value="DUF3309"/>
</dbReference>
<gene>
    <name evidence="2" type="ORF">LMG29542_06910</name>
</gene>
<keyword evidence="3" id="KW-1185">Reference proteome</keyword>
<reference evidence="2 3" key="1">
    <citation type="submission" date="2020-04" db="EMBL/GenBank/DDBJ databases">
        <authorList>
            <person name="De Canck E."/>
        </authorList>
    </citation>
    <scope>NUCLEOTIDE SEQUENCE [LARGE SCALE GENOMIC DNA]</scope>
    <source>
        <strain evidence="2 3">LMG 29542</strain>
    </source>
</reference>
<accession>A0A6J5F2H4</accession>